<evidence type="ECO:0000313" key="4">
    <source>
        <dbReference type="Proteomes" id="UP000693970"/>
    </source>
</evidence>
<dbReference type="InterPro" id="IPR052104">
    <property type="entry name" value="Mito_Release_Factor_mL62"/>
</dbReference>
<reference evidence="3" key="1">
    <citation type="journal article" date="2021" name="Sci. Rep.">
        <title>Diploid genomic architecture of Nitzschia inconspicua, an elite biomass production diatom.</title>
        <authorList>
            <person name="Oliver A."/>
            <person name="Podell S."/>
            <person name="Pinowska A."/>
            <person name="Traller J.C."/>
            <person name="Smith S.R."/>
            <person name="McClure R."/>
            <person name="Beliaev A."/>
            <person name="Bohutskyi P."/>
            <person name="Hill E.A."/>
            <person name="Rabines A."/>
            <person name="Zheng H."/>
            <person name="Allen L.Z."/>
            <person name="Kuo A."/>
            <person name="Grigoriev I.V."/>
            <person name="Allen A.E."/>
            <person name="Hazlebeck D."/>
            <person name="Allen E.E."/>
        </authorList>
    </citation>
    <scope>NUCLEOTIDE SEQUENCE</scope>
    <source>
        <strain evidence="3">Hildebrandi</strain>
    </source>
</reference>
<name>A0A9K3LX74_9STRA</name>
<gene>
    <name evidence="3" type="ORF">IV203_027518</name>
</gene>
<organism evidence="3 4">
    <name type="scientific">Nitzschia inconspicua</name>
    <dbReference type="NCBI Taxonomy" id="303405"/>
    <lineage>
        <taxon>Eukaryota</taxon>
        <taxon>Sar</taxon>
        <taxon>Stramenopiles</taxon>
        <taxon>Ochrophyta</taxon>
        <taxon>Bacillariophyta</taxon>
        <taxon>Bacillariophyceae</taxon>
        <taxon>Bacillariophycidae</taxon>
        <taxon>Bacillariales</taxon>
        <taxon>Bacillariaceae</taxon>
        <taxon>Nitzschia</taxon>
    </lineage>
</organism>
<dbReference type="OrthoDB" id="270639at2759"/>
<evidence type="ECO:0000256" key="1">
    <source>
        <dbReference type="SAM" id="MobiDB-lite"/>
    </source>
</evidence>
<dbReference type="PANTHER" id="PTHR11075">
    <property type="entry name" value="PEPTIDE CHAIN RELEASE FACTOR"/>
    <property type="match status" value="1"/>
</dbReference>
<feature type="domain" description="Prokaryotic-type class I peptide chain release factors" evidence="2">
    <location>
        <begin position="124"/>
        <end position="140"/>
    </location>
</feature>
<dbReference type="PANTHER" id="PTHR11075:SF54">
    <property type="entry name" value="LARGE RIBOSOMAL SUBUNIT PROTEIN ML62"/>
    <property type="match status" value="1"/>
</dbReference>
<accession>A0A9K3LX74</accession>
<feature type="region of interest" description="Disordered" evidence="1">
    <location>
        <begin position="210"/>
        <end position="242"/>
    </location>
</feature>
<proteinExistence type="predicted"/>
<evidence type="ECO:0000313" key="3">
    <source>
        <dbReference type="EMBL" id="KAG7369772.1"/>
    </source>
</evidence>
<dbReference type="Proteomes" id="UP000693970">
    <property type="component" value="Unassembled WGS sequence"/>
</dbReference>
<dbReference type="EMBL" id="JAGRRH010000005">
    <property type="protein sequence ID" value="KAG7369772.1"/>
    <property type="molecule type" value="Genomic_DNA"/>
</dbReference>
<dbReference type="GO" id="GO:0016150">
    <property type="term" value="F:translation release factor activity, codon nonspecific"/>
    <property type="evidence" value="ECO:0007669"/>
    <property type="project" value="TreeGrafter"/>
</dbReference>
<dbReference type="GO" id="GO:0070126">
    <property type="term" value="P:mitochondrial translational termination"/>
    <property type="evidence" value="ECO:0007669"/>
    <property type="project" value="TreeGrafter"/>
</dbReference>
<dbReference type="Pfam" id="PF00472">
    <property type="entry name" value="RF-1"/>
    <property type="match status" value="1"/>
</dbReference>
<dbReference type="PROSITE" id="PS00745">
    <property type="entry name" value="RF_PROK_I"/>
    <property type="match status" value="1"/>
</dbReference>
<protein>
    <submittedName>
        <fullName evidence="3">Protein chain release factor B</fullName>
    </submittedName>
</protein>
<dbReference type="GO" id="GO:0005762">
    <property type="term" value="C:mitochondrial large ribosomal subunit"/>
    <property type="evidence" value="ECO:0007669"/>
    <property type="project" value="TreeGrafter"/>
</dbReference>
<dbReference type="GO" id="GO:0004045">
    <property type="term" value="F:peptidyl-tRNA hydrolase activity"/>
    <property type="evidence" value="ECO:0007669"/>
    <property type="project" value="TreeGrafter"/>
</dbReference>
<reference evidence="3" key="2">
    <citation type="submission" date="2021-04" db="EMBL/GenBank/DDBJ databases">
        <authorList>
            <person name="Podell S."/>
        </authorList>
    </citation>
    <scope>NUCLEOTIDE SEQUENCE</scope>
    <source>
        <strain evidence="3">Hildebrandi</strain>
    </source>
</reference>
<dbReference type="InterPro" id="IPR000352">
    <property type="entry name" value="Pep_chain_release_fac_I"/>
</dbReference>
<keyword evidence="4" id="KW-1185">Reference proteome</keyword>
<comment type="caution">
    <text evidence="3">The sequence shown here is derived from an EMBL/GenBank/DDBJ whole genome shotgun (WGS) entry which is preliminary data.</text>
</comment>
<dbReference type="FunFam" id="3.30.160.20:FF:000046">
    <property type="entry name" value="Peptidyl-tRNA hydrolase ICT1"/>
    <property type="match status" value="1"/>
</dbReference>
<dbReference type="NCBIfam" id="NF006718">
    <property type="entry name" value="PRK09256.1"/>
    <property type="match status" value="1"/>
</dbReference>
<dbReference type="AlphaFoldDB" id="A0A9K3LX74"/>
<sequence>MIQAMATTSIPRQAMLLATLAASRHSAVSSFFSSAILKYRIGRQWCSLSPFYSKMDSNINNNENGSIETRGDTIKSTWNHVIRNHYQPIINNSSSIPRNRYFSTWTVPKTIEIPLDKLDIQFVRSSGAGGQNVNKVNTKVEIRFDVMDATWIPDEVRERLKLQQSNRISKDGILSLTCQEFRTQGQNKKAALDKLKTIILEAWPRPKIRKQRTGISKAAKQRNMEFKKKRSETKQNRKRIDW</sequence>
<evidence type="ECO:0000259" key="2">
    <source>
        <dbReference type="PROSITE" id="PS00745"/>
    </source>
</evidence>
<feature type="compositionally biased region" description="Basic and acidic residues" evidence="1">
    <location>
        <begin position="222"/>
        <end position="242"/>
    </location>
</feature>